<dbReference type="AlphaFoldDB" id="A0A358E173"/>
<sequence>MKTKKCSIELKNLHKLDDAMREFSRSARLDLEAPRIGTTANVLRNKLNPDQEFHKLSLLETVNLSANTGDMSLFHAALSMLGYDCHKVNDGPSAEQLISQVLHSASASGKVTALFDQANEDQHIDEDERNSLIKATEEAIQKLQSLRSSLFKKELA</sequence>
<dbReference type="Pfam" id="PF06892">
    <property type="entry name" value="Phage_CP76"/>
    <property type="match status" value="1"/>
</dbReference>
<evidence type="ECO:0000313" key="2">
    <source>
        <dbReference type="EMBL" id="HBU52170.1"/>
    </source>
</evidence>
<evidence type="ECO:0000313" key="1">
    <source>
        <dbReference type="EMBL" id="HAW74928.1"/>
    </source>
</evidence>
<proteinExistence type="predicted"/>
<dbReference type="InterPro" id="IPR009679">
    <property type="entry name" value="Phage_186_CII-like"/>
</dbReference>
<comment type="caution">
    <text evidence="2">The sequence shown here is derived from an EMBL/GenBank/DDBJ whole genome shotgun (WGS) entry which is preliminary data.</text>
</comment>
<name>A0A358E173_9ALTE</name>
<dbReference type="EMBL" id="DONK01000198">
    <property type="protein sequence ID" value="HBU52170.1"/>
    <property type="molecule type" value="Genomic_DNA"/>
</dbReference>
<evidence type="ECO:0000313" key="3">
    <source>
        <dbReference type="Proteomes" id="UP000263517"/>
    </source>
</evidence>
<dbReference type="Proteomes" id="UP000263517">
    <property type="component" value="Unassembled WGS sequence"/>
</dbReference>
<evidence type="ECO:0000313" key="4">
    <source>
        <dbReference type="Proteomes" id="UP000264779"/>
    </source>
</evidence>
<dbReference type="GO" id="GO:0003677">
    <property type="term" value="F:DNA binding"/>
    <property type="evidence" value="ECO:0007669"/>
    <property type="project" value="InterPro"/>
</dbReference>
<organism evidence="2 4">
    <name type="scientific">Alteromonas australica</name>
    <dbReference type="NCBI Taxonomy" id="589873"/>
    <lineage>
        <taxon>Bacteria</taxon>
        <taxon>Pseudomonadati</taxon>
        <taxon>Pseudomonadota</taxon>
        <taxon>Gammaproteobacteria</taxon>
        <taxon>Alteromonadales</taxon>
        <taxon>Alteromonadaceae</taxon>
        <taxon>Alteromonas/Salinimonas group</taxon>
        <taxon>Alteromonas</taxon>
    </lineage>
</organism>
<reference evidence="3 4" key="1">
    <citation type="journal article" date="2018" name="Nat. Biotechnol.">
        <title>A standardized bacterial taxonomy based on genome phylogeny substantially revises the tree of life.</title>
        <authorList>
            <person name="Parks D.H."/>
            <person name="Chuvochina M."/>
            <person name="Waite D.W."/>
            <person name="Rinke C."/>
            <person name="Skarshewski A."/>
            <person name="Chaumeil P.A."/>
            <person name="Hugenholtz P."/>
        </authorList>
    </citation>
    <scope>NUCLEOTIDE SEQUENCE [LARGE SCALE GENOMIC DNA]</scope>
    <source>
        <strain evidence="2">UBA11621</strain>
        <strain evidence="1">UBA11978</strain>
    </source>
</reference>
<protein>
    <recommendedName>
        <fullName evidence="5">Rha family transcriptional regulator</fullName>
    </recommendedName>
</protein>
<dbReference type="Proteomes" id="UP000264779">
    <property type="component" value="Unassembled WGS sequence"/>
</dbReference>
<accession>A0A358E173</accession>
<dbReference type="EMBL" id="DNAN01000145">
    <property type="protein sequence ID" value="HAW74928.1"/>
    <property type="molecule type" value="Genomic_DNA"/>
</dbReference>
<dbReference type="RefSeq" id="WP_272965264.1">
    <property type="nucleotide sequence ID" value="NZ_CALBIY010000020.1"/>
</dbReference>
<evidence type="ECO:0008006" key="5">
    <source>
        <dbReference type="Google" id="ProtNLM"/>
    </source>
</evidence>
<gene>
    <name evidence="1" type="ORF">DCW74_04230</name>
    <name evidence="2" type="ORF">DEB45_13010</name>
</gene>